<gene>
    <name evidence="2" type="ORF">F2P81_026405</name>
</gene>
<evidence type="ECO:0000259" key="1">
    <source>
        <dbReference type="PROSITE" id="PS51303"/>
    </source>
</evidence>
<dbReference type="InterPro" id="IPR010442">
    <property type="entry name" value="PET_domain"/>
</dbReference>
<organism evidence="2 3">
    <name type="scientific">Scophthalmus maximus</name>
    <name type="common">Turbot</name>
    <name type="synonym">Psetta maxima</name>
    <dbReference type="NCBI Taxonomy" id="52904"/>
    <lineage>
        <taxon>Eukaryota</taxon>
        <taxon>Metazoa</taxon>
        <taxon>Chordata</taxon>
        <taxon>Craniata</taxon>
        <taxon>Vertebrata</taxon>
        <taxon>Euteleostomi</taxon>
        <taxon>Actinopterygii</taxon>
        <taxon>Neopterygii</taxon>
        <taxon>Teleostei</taxon>
        <taxon>Neoteleostei</taxon>
        <taxon>Acanthomorphata</taxon>
        <taxon>Carangaria</taxon>
        <taxon>Pleuronectiformes</taxon>
        <taxon>Pleuronectoidei</taxon>
        <taxon>Scophthalmidae</taxon>
        <taxon>Scophthalmus</taxon>
    </lineage>
</organism>
<name>A0A6A4RQP7_SCOMX</name>
<dbReference type="EMBL" id="VEVO01015654">
    <property type="protein sequence ID" value="KAF0021342.1"/>
    <property type="molecule type" value="Genomic_DNA"/>
</dbReference>
<sequence length="75" mass="8166">MGRLLADSPCSHLTAKVKGGGGLRTYKRNRMIVTNPVVSRKDPTFSTTTYDWAPAGFNQKLVRGHSAQEAGCCRV</sequence>
<evidence type="ECO:0000313" key="2">
    <source>
        <dbReference type="EMBL" id="KAF0021342.1"/>
    </source>
</evidence>
<proteinExistence type="predicted"/>
<protein>
    <recommendedName>
        <fullName evidence="1">PET domain-containing protein</fullName>
    </recommendedName>
</protein>
<accession>A0A6A4RQP7</accession>
<feature type="domain" description="PET" evidence="1">
    <location>
        <begin position="31"/>
        <end position="75"/>
    </location>
</feature>
<dbReference type="Proteomes" id="UP000438429">
    <property type="component" value="Unassembled WGS sequence"/>
</dbReference>
<evidence type="ECO:0000313" key="3">
    <source>
        <dbReference type="Proteomes" id="UP000438429"/>
    </source>
</evidence>
<dbReference type="GO" id="GO:0008270">
    <property type="term" value="F:zinc ion binding"/>
    <property type="evidence" value="ECO:0007669"/>
    <property type="project" value="InterPro"/>
</dbReference>
<dbReference type="AlphaFoldDB" id="A0A6A4RQP7"/>
<comment type="caution">
    <text evidence="2">The sequence shown here is derived from an EMBL/GenBank/DDBJ whole genome shotgun (WGS) entry which is preliminary data.</text>
</comment>
<reference evidence="2 3" key="1">
    <citation type="submission" date="2019-06" db="EMBL/GenBank/DDBJ databases">
        <title>Draft genomes of female and male turbot (Scophthalmus maximus).</title>
        <authorList>
            <person name="Xu H."/>
            <person name="Xu X.-W."/>
            <person name="Shao C."/>
            <person name="Chen S."/>
        </authorList>
    </citation>
    <scope>NUCLEOTIDE SEQUENCE [LARGE SCALE GENOMIC DNA]</scope>
    <source>
        <strain evidence="2">Ysfricsl-2016a</strain>
        <tissue evidence="2">Blood</tissue>
    </source>
</reference>
<dbReference type="PROSITE" id="PS51303">
    <property type="entry name" value="PET"/>
    <property type="match status" value="1"/>
</dbReference>